<reference evidence="1" key="1">
    <citation type="submission" date="2023-10" db="EMBL/GenBank/DDBJ databases">
        <title>Genome assembly of Pristionchus species.</title>
        <authorList>
            <person name="Yoshida K."/>
            <person name="Sommer R.J."/>
        </authorList>
    </citation>
    <scope>NUCLEOTIDE SEQUENCE</scope>
    <source>
        <strain evidence="1">RS0144</strain>
    </source>
</reference>
<feature type="non-terminal residue" evidence="1">
    <location>
        <position position="152"/>
    </location>
</feature>
<gene>
    <name evidence="1" type="ORF">PENTCL1PPCAC_13379</name>
</gene>
<evidence type="ECO:0000313" key="1">
    <source>
        <dbReference type="EMBL" id="GMS91204.1"/>
    </source>
</evidence>
<organism evidence="1 2">
    <name type="scientific">Pristionchus entomophagus</name>
    <dbReference type="NCBI Taxonomy" id="358040"/>
    <lineage>
        <taxon>Eukaryota</taxon>
        <taxon>Metazoa</taxon>
        <taxon>Ecdysozoa</taxon>
        <taxon>Nematoda</taxon>
        <taxon>Chromadorea</taxon>
        <taxon>Rhabditida</taxon>
        <taxon>Rhabditina</taxon>
        <taxon>Diplogasteromorpha</taxon>
        <taxon>Diplogasteroidea</taxon>
        <taxon>Neodiplogasteridae</taxon>
        <taxon>Pristionchus</taxon>
    </lineage>
</organism>
<accession>A0AAV5T7B7</accession>
<dbReference type="EMBL" id="BTSX01000003">
    <property type="protein sequence ID" value="GMS91204.1"/>
    <property type="molecule type" value="Genomic_DNA"/>
</dbReference>
<evidence type="ECO:0008006" key="3">
    <source>
        <dbReference type="Google" id="ProtNLM"/>
    </source>
</evidence>
<comment type="caution">
    <text evidence="1">The sequence shown here is derived from an EMBL/GenBank/DDBJ whole genome shotgun (WGS) entry which is preliminary data.</text>
</comment>
<feature type="non-terminal residue" evidence="1">
    <location>
        <position position="1"/>
    </location>
</feature>
<dbReference type="Proteomes" id="UP001432027">
    <property type="component" value="Unassembled WGS sequence"/>
</dbReference>
<dbReference type="AlphaFoldDB" id="A0AAV5T7B7"/>
<keyword evidence="2" id="KW-1185">Reference proteome</keyword>
<protein>
    <recommendedName>
        <fullName evidence="3">C2H2-type domain-containing protein</fullName>
    </recommendedName>
</protein>
<evidence type="ECO:0000313" key="2">
    <source>
        <dbReference type="Proteomes" id="UP001432027"/>
    </source>
</evidence>
<sequence>PSTVCGYVVHLFKHHKSTLIANDIYLLCSCGFEIRSCYSTTKHNKECDGRLFSLQQLEVKKDEPKKAPIKEKTFTTTTTPTTPQCILCEPGSRGKYPKTALSYAIHLKSYHNSSLIDNGIYLICKCGMEVRHEIRNPTTARWCNGDQFTLHQ</sequence>
<name>A0AAV5T7B7_9BILA</name>
<proteinExistence type="predicted"/>